<dbReference type="CDD" id="cd00090">
    <property type="entry name" value="HTH_ARSR"/>
    <property type="match status" value="1"/>
</dbReference>
<dbReference type="InterPro" id="IPR036390">
    <property type="entry name" value="WH_DNA-bd_sf"/>
</dbReference>
<evidence type="ECO:0000256" key="1">
    <source>
        <dbReference type="ARBA" id="ARBA00023125"/>
    </source>
</evidence>
<dbReference type="PROSITE" id="PS50995">
    <property type="entry name" value="HTH_MARR_2"/>
    <property type="match status" value="1"/>
</dbReference>
<dbReference type="OrthoDB" id="2411388at2"/>
<name>A0A1X7NGL7_9LACT</name>
<dbReference type="RefSeq" id="WP_085559956.1">
    <property type="nucleotide sequence ID" value="NZ_FOAH01000003.1"/>
</dbReference>
<proteinExistence type="predicted"/>
<evidence type="ECO:0000313" key="3">
    <source>
        <dbReference type="EMBL" id="SMH36259.1"/>
    </source>
</evidence>
<dbReference type="Pfam" id="PF12802">
    <property type="entry name" value="MarR_2"/>
    <property type="match status" value="1"/>
</dbReference>
<accession>A0A1X7NGL7</accession>
<protein>
    <submittedName>
        <fullName evidence="3">DNA-binding transcriptional regulator, MarR family</fullName>
    </submittedName>
</protein>
<sequence length="148" mass="17536">MNEEISARELVNQLDEFQKLYSIIERTILKKNQLNASSFSIMSQLIDQPLTLKQLTSLFSLDKSTLSRQVNELVRQGFILKETGTDKRVFYLNTSKEAKQLINAIQYEIEFYIYDLFKLWPNDEKRLLMVLLGRMNRRIRLTNELKVN</sequence>
<dbReference type="AlphaFoldDB" id="A0A1X7NGL7"/>
<feature type="domain" description="HTH marR-type" evidence="2">
    <location>
        <begin position="7"/>
        <end position="137"/>
    </location>
</feature>
<dbReference type="SMART" id="SM00347">
    <property type="entry name" value="HTH_MARR"/>
    <property type="match status" value="1"/>
</dbReference>
<dbReference type="SUPFAM" id="SSF46785">
    <property type="entry name" value="Winged helix' DNA-binding domain"/>
    <property type="match status" value="1"/>
</dbReference>
<dbReference type="GO" id="GO:0003677">
    <property type="term" value="F:DNA binding"/>
    <property type="evidence" value="ECO:0007669"/>
    <property type="project" value="UniProtKB-KW"/>
</dbReference>
<evidence type="ECO:0000313" key="4">
    <source>
        <dbReference type="Proteomes" id="UP000193435"/>
    </source>
</evidence>
<dbReference type="InterPro" id="IPR000835">
    <property type="entry name" value="HTH_MarR-typ"/>
</dbReference>
<organism evidence="3 4">
    <name type="scientific">Carnobacterium iners</name>
    <dbReference type="NCBI Taxonomy" id="1073423"/>
    <lineage>
        <taxon>Bacteria</taxon>
        <taxon>Bacillati</taxon>
        <taxon>Bacillota</taxon>
        <taxon>Bacilli</taxon>
        <taxon>Lactobacillales</taxon>
        <taxon>Carnobacteriaceae</taxon>
        <taxon>Carnobacterium</taxon>
    </lineage>
</organism>
<keyword evidence="4" id="KW-1185">Reference proteome</keyword>
<dbReference type="STRING" id="1073423.SAMN04488700_1865"/>
<evidence type="ECO:0000259" key="2">
    <source>
        <dbReference type="PROSITE" id="PS50995"/>
    </source>
</evidence>
<dbReference type="Proteomes" id="UP000193435">
    <property type="component" value="Unassembled WGS sequence"/>
</dbReference>
<keyword evidence="1 3" id="KW-0238">DNA-binding</keyword>
<dbReference type="InterPro" id="IPR036388">
    <property type="entry name" value="WH-like_DNA-bd_sf"/>
</dbReference>
<dbReference type="GO" id="GO:0003700">
    <property type="term" value="F:DNA-binding transcription factor activity"/>
    <property type="evidence" value="ECO:0007669"/>
    <property type="project" value="InterPro"/>
</dbReference>
<dbReference type="InterPro" id="IPR011991">
    <property type="entry name" value="ArsR-like_HTH"/>
</dbReference>
<dbReference type="EMBL" id="FXBJ01000002">
    <property type="protein sequence ID" value="SMH36259.1"/>
    <property type="molecule type" value="Genomic_DNA"/>
</dbReference>
<gene>
    <name evidence="3" type="ORF">SAMN04488700_1865</name>
</gene>
<dbReference type="Gene3D" id="1.10.10.10">
    <property type="entry name" value="Winged helix-like DNA-binding domain superfamily/Winged helix DNA-binding domain"/>
    <property type="match status" value="1"/>
</dbReference>
<reference evidence="3 4" key="1">
    <citation type="submission" date="2017-04" db="EMBL/GenBank/DDBJ databases">
        <authorList>
            <person name="Afonso C.L."/>
            <person name="Miller P.J."/>
            <person name="Scott M.A."/>
            <person name="Spackman E."/>
            <person name="Goraichik I."/>
            <person name="Dimitrov K.M."/>
            <person name="Suarez D.L."/>
            <person name="Swayne D.E."/>
        </authorList>
    </citation>
    <scope>NUCLEOTIDE SEQUENCE [LARGE SCALE GENOMIC DNA]</scope>
    <source>
        <strain evidence="3 4">LMG26642</strain>
    </source>
</reference>